<organism evidence="2 3">
    <name type="scientific">Jatrophihabitans cynanchi</name>
    <dbReference type="NCBI Taxonomy" id="2944128"/>
    <lineage>
        <taxon>Bacteria</taxon>
        <taxon>Bacillati</taxon>
        <taxon>Actinomycetota</taxon>
        <taxon>Actinomycetes</taxon>
        <taxon>Jatrophihabitantales</taxon>
        <taxon>Jatrophihabitantaceae</taxon>
        <taxon>Jatrophihabitans</taxon>
    </lineage>
</organism>
<proteinExistence type="predicted"/>
<evidence type="ECO:0000259" key="1">
    <source>
        <dbReference type="PROSITE" id="PS51725"/>
    </source>
</evidence>
<dbReference type="SUPFAM" id="SSF54909">
    <property type="entry name" value="Dimeric alpha+beta barrel"/>
    <property type="match status" value="1"/>
</dbReference>
<gene>
    <name evidence="2" type="ORF">M6B22_14195</name>
</gene>
<dbReference type="Proteomes" id="UP001164693">
    <property type="component" value="Chromosome"/>
</dbReference>
<dbReference type="RefSeq" id="WP_269442206.1">
    <property type="nucleotide sequence ID" value="NZ_CP097463.1"/>
</dbReference>
<dbReference type="InterPro" id="IPR050744">
    <property type="entry name" value="AI-2_Isomerase_LsrG"/>
</dbReference>
<evidence type="ECO:0000313" key="3">
    <source>
        <dbReference type="Proteomes" id="UP001164693"/>
    </source>
</evidence>
<accession>A0ABY7JXR1</accession>
<feature type="domain" description="ABM" evidence="1">
    <location>
        <begin position="7"/>
        <end position="96"/>
    </location>
</feature>
<evidence type="ECO:0000313" key="2">
    <source>
        <dbReference type="EMBL" id="WAX55686.1"/>
    </source>
</evidence>
<sequence>MSETAQFGALLQMTTLPGHREEVLRVLGNYANTLDGEPGTTLFTTAADPNDEDVIWLWEEFADGAAVQAHFRHDFFQALQLELADLLAEPALVRPLAPYARRVNPVPAE</sequence>
<protein>
    <submittedName>
        <fullName evidence="2">Antibiotic biosynthesis monooxygenase</fullName>
    </submittedName>
</protein>
<name>A0ABY7JXR1_9ACTN</name>
<dbReference type="EMBL" id="CP097463">
    <property type="protein sequence ID" value="WAX55686.1"/>
    <property type="molecule type" value="Genomic_DNA"/>
</dbReference>
<dbReference type="InterPro" id="IPR011008">
    <property type="entry name" value="Dimeric_a/b-barrel"/>
</dbReference>
<keyword evidence="2" id="KW-0503">Monooxygenase</keyword>
<dbReference type="GO" id="GO:0004497">
    <property type="term" value="F:monooxygenase activity"/>
    <property type="evidence" value="ECO:0007669"/>
    <property type="project" value="UniProtKB-KW"/>
</dbReference>
<dbReference type="PANTHER" id="PTHR33336:SF3">
    <property type="entry name" value="ABM DOMAIN-CONTAINING PROTEIN"/>
    <property type="match status" value="1"/>
</dbReference>
<dbReference type="PROSITE" id="PS51725">
    <property type="entry name" value="ABM"/>
    <property type="match status" value="1"/>
</dbReference>
<dbReference type="Pfam" id="PF03992">
    <property type="entry name" value="ABM"/>
    <property type="match status" value="1"/>
</dbReference>
<dbReference type="PANTHER" id="PTHR33336">
    <property type="entry name" value="QUINOL MONOOXYGENASE YGIN-RELATED"/>
    <property type="match status" value="1"/>
</dbReference>
<keyword evidence="2" id="KW-0560">Oxidoreductase</keyword>
<dbReference type="InterPro" id="IPR007138">
    <property type="entry name" value="ABM_dom"/>
</dbReference>
<reference evidence="2" key="1">
    <citation type="submission" date="2022-05" db="EMBL/GenBank/DDBJ databases">
        <title>Jatrophihabitans sp. SB3-54 whole genome sequence.</title>
        <authorList>
            <person name="Suh M.K."/>
            <person name="Eom M.K."/>
            <person name="Kim J.S."/>
            <person name="Kim H.S."/>
            <person name="Do H.E."/>
            <person name="Shin Y.K."/>
            <person name="Lee J.-S."/>
        </authorList>
    </citation>
    <scope>NUCLEOTIDE SEQUENCE</scope>
    <source>
        <strain evidence="2">SB3-54</strain>
    </source>
</reference>
<dbReference type="Gene3D" id="3.30.70.100">
    <property type="match status" value="1"/>
</dbReference>
<keyword evidence="3" id="KW-1185">Reference proteome</keyword>